<feature type="transmembrane region" description="Helical" evidence="1">
    <location>
        <begin position="255"/>
        <end position="276"/>
    </location>
</feature>
<reference evidence="4 5" key="2">
    <citation type="submission" date="2019-10" db="EMBL/GenBank/DDBJ databases">
        <title>Genome Sequences from Six Type Strain Members of the Archaeal Family Sulfolobaceae: Acidianus ambivalens, Acidianus infernus, Metallosphaera prunae, Stygiolobus azoricus, Sulfolobus metallicus, and Sulfurisphaera ohwakuensis.</title>
        <authorList>
            <person name="Counts J.A."/>
            <person name="Kelly R.M."/>
        </authorList>
    </citation>
    <scope>NUCLEOTIDE SEQUENCE [LARGE SCALE GENOMIC DNA]</scope>
    <source>
        <strain evidence="4 5">LEI 10</strain>
    </source>
</reference>
<dbReference type="RefSeq" id="WP_155861073.1">
    <property type="nucleotide sequence ID" value="NZ_CP045482.1"/>
</dbReference>
<dbReference type="EMBL" id="CP045482">
    <property type="protein sequence ID" value="QGR21444.1"/>
    <property type="molecule type" value="Genomic_DNA"/>
</dbReference>
<feature type="transmembrane region" description="Helical" evidence="1">
    <location>
        <begin position="7"/>
        <end position="23"/>
    </location>
</feature>
<feature type="transmembrane region" description="Helical" evidence="1">
    <location>
        <begin position="197"/>
        <end position="220"/>
    </location>
</feature>
<dbReference type="Proteomes" id="UP000474054">
    <property type="component" value="Unassembled WGS sequence"/>
</dbReference>
<dbReference type="Gene3D" id="1.20.1250.20">
    <property type="entry name" value="MFS general substrate transporter like domains"/>
    <property type="match status" value="2"/>
</dbReference>
<keyword evidence="1" id="KW-1133">Transmembrane helix</keyword>
<dbReference type="PANTHER" id="PTHR11360:SF304">
    <property type="entry name" value="MFS DOMAIN-CONTAINING PROTEIN"/>
    <property type="match status" value="1"/>
</dbReference>
<feature type="transmembrane region" description="Helical" evidence="1">
    <location>
        <begin position="341"/>
        <end position="362"/>
    </location>
</feature>
<feature type="transmembrane region" description="Helical" evidence="1">
    <location>
        <begin position="72"/>
        <end position="89"/>
    </location>
</feature>
<feature type="transmembrane region" description="Helical" evidence="1">
    <location>
        <begin position="156"/>
        <end position="176"/>
    </location>
</feature>
<feature type="transmembrane region" description="Helical" evidence="1">
    <location>
        <begin position="282"/>
        <end position="304"/>
    </location>
</feature>
<dbReference type="InterPro" id="IPR020846">
    <property type="entry name" value="MFS_dom"/>
</dbReference>
<accession>A0A650CUA6</accession>
<dbReference type="Pfam" id="PF07690">
    <property type="entry name" value="MFS_1"/>
    <property type="match status" value="1"/>
</dbReference>
<evidence type="ECO:0000313" key="4">
    <source>
        <dbReference type="EMBL" id="QGR21444.1"/>
    </source>
</evidence>
<dbReference type="PROSITE" id="PS50850">
    <property type="entry name" value="MFS"/>
    <property type="match status" value="1"/>
</dbReference>
<dbReference type="AlphaFoldDB" id="A0A650CUA6"/>
<dbReference type="GeneID" id="42779103"/>
<dbReference type="GO" id="GO:0022857">
    <property type="term" value="F:transmembrane transporter activity"/>
    <property type="evidence" value="ECO:0007669"/>
    <property type="project" value="InterPro"/>
</dbReference>
<dbReference type="PANTHER" id="PTHR11360">
    <property type="entry name" value="MONOCARBOXYLATE TRANSPORTER"/>
    <property type="match status" value="1"/>
</dbReference>
<evidence type="ECO:0000313" key="6">
    <source>
        <dbReference type="Proteomes" id="UP000474054"/>
    </source>
</evidence>
<dbReference type="Proteomes" id="UP000426328">
    <property type="component" value="Chromosome"/>
</dbReference>
<protein>
    <submittedName>
        <fullName evidence="4">MFS transporter</fullName>
    </submittedName>
</protein>
<evidence type="ECO:0000259" key="2">
    <source>
        <dbReference type="PROSITE" id="PS50850"/>
    </source>
</evidence>
<name>A0A650CUA6_ACIAM</name>
<keyword evidence="1" id="KW-0812">Transmembrane</keyword>
<feature type="transmembrane region" description="Helical" evidence="1">
    <location>
        <begin position="316"/>
        <end position="335"/>
    </location>
</feature>
<proteinExistence type="predicted"/>
<keyword evidence="5" id="KW-1185">Reference proteome</keyword>
<dbReference type="KEGG" id="aamb:D1866_05170"/>
<feature type="transmembrane region" description="Helical" evidence="1">
    <location>
        <begin position="95"/>
        <end position="114"/>
    </location>
</feature>
<keyword evidence="1" id="KW-0472">Membrane</keyword>
<evidence type="ECO:0000313" key="5">
    <source>
        <dbReference type="Proteomes" id="UP000426328"/>
    </source>
</evidence>
<reference evidence="3 6" key="1">
    <citation type="submission" date="2019-10" db="EMBL/GenBank/DDBJ databases">
        <title>Comparative genomics of sulfur disproportionating microorganisms.</title>
        <authorList>
            <person name="Ward L.M."/>
            <person name="Bertran E."/>
            <person name="Johnston D."/>
        </authorList>
    </citation>
    <scope>NUCLEOTIDE SEQUENCE [LARGE SCALE GENOMIC DNA]</scope>
    <source>
        <strain evidence="3 6">DSM 3772</strain>
    </source>
</reference>
<dbReference type="InterPro" id="IPR011701">
    <property type="entry name" value="MFS"/>
</dbReference>
<feature type="domain" description="Major facilitator superfamily (MFS) profile" evidence="2">
    <location>
        <begin position="3"/>
        <end position="366"/>
    </location>
</feature>
<feature type="transmembrane region" description="Helical" evidence="1">
    <location>
        <begin position="35"/>
        <end position="52"/>
    </location>
</feature>
<gene>
    <name evidence="4" type="ORF">D1866_05170</name>
    <name evidence="3" type="ORF">GFB69_09655</name>
</gene>
<dbReference type="SUPFAM" id="SSF103473">
    <property type="entry name" value="MFS general substrate transporter"/>
    <property type="match status" value="1"/>
</dbReference>
<evidence type="ECO:0000313" key="3">
    <source>
        <dbReference type="EMBL" id="MQL55999.1"/>
    </source>
</evidence>
<dbReference type="EMBL" id="WHYS01000002">
    <property type="protein sequence ID" value="MQL55999.1"/>
    <property type="molecule type" value="Genomic_DNA"/>
</dbReference>
<evidence type="ECO:0000256" key="1">
    <source>
        <dbReference type="SAM" id="Phobius"/>
    </source>
</evidence>
<dbReference type="InterPro" id="IPR050327">
    <property type="entry name" value="Proton-linked_MCT"/>
</dbReference>
<feature type="transmembrane region" description="Helical" evidence="1">
    <location>
        <begin position="226"/>
        <end position="243"/>
    </location>
</feature>
<organism evidence="4 5">
    <name type="scientific">Acidianus ambivalens</name>
    <name type="common">Desulfurolobus ambivalens</name>
    <dbReference type="NCBI Taxonomy" id="2283"/>
    <lineage>
        <taxon>Archaea</taxon>
        <taxon>Thermoproteota</taxon>
        <taxon>Thermoprotei</taxon>
        <taxon>Sulfolobales</taxon>
        <taxon>Sulfolobaceae</taxon>
        <taxon>Acidianus</taxon>
    </lineage>
</organism>
<feature type="transmembrane region" description="Helical" evidence="1">
    <location>
        <begin position="126"/>
        <end position="144"/>
    </location>
</feature>
<sequence length="378" mass="40643">MRKEKFIIIGFIIMSFNSLYQYSWNALEPLLREGFNVSIVEISLGFSLFTIFSSGFQPLGGNFADKIGPRKVALLSSILSALGFLGTSFSPSVYIFFIFWSLGSIGEGILYGIASNLAVKWFKKRMAFATGLVSLGIGLGSALADPFILMSGNFRLVTLIIGLTELIILPILSLLIEYPTLESGKSPKEAVLSRTFWLIYLSFVTATVPLLVISSSLSIIGKALPFQELSILISIFPILSGSGRPIFGHIADKLGVIKTTVIVDTIIILGGASLLFSQIIPAVVIIGLAGGAVTTLYFNVSGIVFGTRYSTVNNGILYTGKAVAGFLGSVIFNYLFLISPFLAYLFVIISSTIGAVTLYGIFHHAQPAEGSSQIRRGL</sequence>
<dbReference type="InterPro" id="IPR036259">
    <property type="entry name" value="MFS_trans_sf"/>
</dbReference>